<evidence type="ECO:0000313" key="1">
    <source>
        <dbReference type="EMBL" id="BCB81803.1"/>
    </source>
</evidence>
<name>A0A6F8Y706_9ACTN</name>
<accession>A0A6F8Y706</accession>
<organism evidence="1 2">
    <name type="scientific">Phytohabitans flavus</name>
    <dbReference type="NCBI Taxonomy" id="1076124"/>
    <lineage>
        <taxon>Bacteria</taxon>
        <taxon>Bacillati</taxon>
        <taxon>Actinomycetota</taxon>
        <taxon>Actinomycetes</taxon>
        <taxon>Micromonosporales</taxon>
        <taxon>Micromonosporaceae</taxon>
    </lineage>
</organism>
<evidence type="ECO:0000313" key="2">
    <source>
        <dbReference type="Proteomes" id="UP000502508"/>
    </source>
</evidence>
<sequence length="65" mass="6816">MGEREVDRLPAVTGFGHHVDFGVGGEDRLHPGADHGFVVGEKYPDHQADATPTFALGTCAAVRGS</sequence>
<proteinExistence type="predicted"/>
<dbReference type="AlphaFoldDB" id="A0A6F8Y706"/>
<protein>
    <submittedName>
        <fullName evidence="1">Uncharacterized protein</fullName>
    </submittedName>
</protein>
<reference evidence="1 2" key="1">
    <citation type="submission" date="2020-03" db="EMBL/GenBank/DDBJ databases">
        <title>Whole genome shotgun sequence of Phytohabitans flavus NBRC 107702.</title>
        <authorList>
            <person name="Komaki H."/>
            <person name="Tamura T."/>
        </authorList>
    </citation>
    <scope>NUCLEOTIDE SEQUENCE [LARGE SCALE GENOMIC DNA]</scope>
    <source>
        <strain evidence="1 2">NBRC 107702</strain>
    </source>
</reference>
<keyword evidence="2" id="KW-1185">Reference proteome</keyword>
<dbReference type="Proteomes" id="UP000502508">
    <property type="component" value="Chromosome"/>
</dbReference>
<gene>
    <name evidence="1" type="ORF">Pflav_082130</name>
</gene>
<dbReference type="EMBL" id="AP022870">
    <property type="protein sequence ID" value="BCB81803.1"/>
    <property type="molecule type" value="Genomic_DNA"/>
</dbReference>
<dbReference type="KEGG" id="pfla:Pflav_082130"/>
<reference evidence="1 2" key="2">
    <citation type="submission" date="2020-03" db="EMBL/GenBank/DDBJ databases">
        <authorList>
            <person name="Ichikawa N."/>
            <person name="Kimura A."/>
            <person name="Kitahashi Y."/>
            <person name="Uohara A."/>
        </authorList>
    </citation>
    <scope>NUCLEOTIDE SEQUENCE [LARGE SCALE GENOMIC DNA]</scope>
    <source>
        <strain evidence="1 2">NBRC 107702</strain>
    </source>
</reference>